<keyword evidence="9" id="KW-1185">Reference proteome</keyword>
<dbReference type="AlphaFoldDB" id="A0AA96L9I3"/>
<proteinExistence type="predicted"/>
<evidence type="ECO:0000256" key="6">
    <source>
        <dbReference type="SAM" id="Phobius"/>
    </source>
</evidence>
<feature type="domain" description="Yip1" evidence="7">
    <location>
        <begin position="46"/>
        <end position="215"/>
    </location>
</feature>
<evidence type="ECO:0000259" key="7">
    <source>
        <dbReference type="Pfam" id="PF04893"/>
    </source>
</evidence>
<accession>A0AA96L9I3</accession>
<evidence type="ECO:0000256" key="4">
    <source>
        <dbReference type="ARBA" id="ARBA00023136"/>
    </source>
</evidence>
<dbReference type="Proteomes" id="UP001305702">
    <property type="component" value="Chromosome"/>
</dbReference>
<gene>
    <name evidence="8" type="ORF">MJA45_15175</name>
</gene>
<feature type="region of interest" description="Disordered" evidence="5">
    <location>
        <begin position="1"/>
        <end position="21"/>
    </location>
</feature>
<evidence type="ECO:0000256" key="1">
    <source>
        <dbReference type="ARBA" id="ARBA00004141"/>
    </source>
</evidence>
<feature type="transmembrane region" description="Helical" evidence="6">
    <location>
        <begin position="165"/>
        <end position="186"/>
    </location>
</feature>
<reference evidence="8 9" key="1">
    <citation type="submission" date="2022-02" db="EMBL/GenBank/DDBJ databases">
        <title>Paenibacillus sp. MBLB1776 Whole Genome Shotgun Sequencing.</title>
        <authorList>
            <person name="Hwang C.Y."/>
            <person name="Cho E.-S."/>
            <person name="Seo M.-J."/>
        </authorList>
    </citation>
    <scope>NUCLEOTIDE SEQUENCE [LARGE SCALE GENOMIC DNA]</scope>
    <source>
        <strain evidence="8 9">MBLB1776</strain>
    </source>
</reference>
<dbReference type="Pfam" id="PF04893">
    <property type="entry name" value="Yip1"/>
    <property type="match status" value="1"/>
</dbReference>
<keyword evidence="2 6" id="KW-0812">Transmembrane</keyword>
<comment type="subcellular location">
    <subcellularLocation>
        <location evidence="1">Membrane</location>
        <topology evidence="1">Multi-pass membrane protein</topology>
    </subcellularLocation>
</comment>
<dbReference type="KEGG" id="paun:MJA45_15175"/>
<evidence type="ECO:0000256" key="3">
    <source>
        <dbReference type="ARBA" id="ARBA00022989"/>
    </source>
</evidence>
<keyword evidence="3 6" id="KW-1133">Transmembrane helix</keyword>
<evidence type="ECO:0000256" key="5">
    <source>
        <dbReference type="SAM" id="MobiDB-lite"/>
    </source>
</evidence>
<name>A0AA96L9I3_9BACL</name>
<evidence type="ECO:0000313" key="9">
    <source>
        <dbReference type="Proteomes" id="UP001305702"/>
    </source>
</evidence>
<evidence type="ECO:0000256" key="2">
    <source>
        <dbReference type="ARBA" id="ARBA00022692"/>
    </source>
</evidence>
<feature type="compositionally biased region" description="Basic and acidic residues" evidence="5">
    <location>
        <begin position="12"/>
        <end position="21"/>
    </location>
</feature>
<evidence type="ECO:0000313" key="8">
    <source>
        <dbReference type="EMBL" id="WNQ08989.1"/>
    </source>
</evidence>
<feature type="transmembrane region" description="Helical" evidence="6">
    <location>
        <begin position="103"/>
        <end position="122"/>
    </location>
</feature>
<protein>
    <submittedName>
        <fullName evidence="8">Yip1 family protein</fullName>
    </submittedName>
</protein>
<feature type="transmembrane region" description="Helical" evidence="6">
    <location>
        <begin position="64"/>
        <end position="83"/>
    </location>
</feature>
<organism evidence="8 9">
    <name type="scientific">Paenibacillus aurantius</name>
    <dbReference type="NCBI Taxonomy" id="2918900"/>
    <lineage>
        <taxon>Bacteria</taxon>
        <taxon>Bacillati</taxon>
        <taxon>Bacillota</taxon>
        <taxon>Bacilli</taxon>
        <taxon>Bacillales</taxon>
        <taxon>Paenibacillaceae</taxon>
        <taxon>Paenibacillus</taxon>
    </lineage>
</organism>
<dbReference type="InterPro" id="IPR006977">
    <property type="entry name" value="Yip1_dom"/>
</dbReference>
<dbReference type="GO" id="GO:0016020">
    <property type="term" value="C:membrane"/>
    <property type="evidence" value="ECO:0007669"/>
    <property type="project" value="UniProtKB-SubCell"/>
</dbReference>
<dbReference type="RefSeq" id="WP_315602756.1">
    <property type="nucleotide sequence ID" value="NZ_CP130318.1"/>
</dbReference>
<dbReference type="EMBL" id="CP130318">
    <property type="protein sequence ID" value="WNQ08989.1"/>
    <property type="molecule type" value="Genomic_DNA"/>
</dbReference>
<feature type="transmembrane region" description="Helical" evidence="6">
    <location>
        <begin position="134"/>
        <end position="159"/>
    </location>
</feature>
<sequence>MKPLNIPPESTARLREKDRPSRQRELSSMGKDYLGAVGFQLKQAFRILKHPFDVFWDIRYRNRASLTASVVLLVLAYIVLLVSESLTAYTFNPTEAGVNPLQLLVQYGLPWLTWVMANYMIASIMKGQGRWTEVFTASSYSLMPFILLSVPAALITNVLTLSEKVVYSTAQWVMIGWTLILFFIMVKEIHNYDIQETIVNLVVTVLFMIAVWVLLFIVAGLTFQLYDFLTQVIREVTYRA</sequence>
<feature type="transmembrane region" description="Helical" evidence="6">
    <location>
        <begin position="198"/>
        <end position="226"/>
    </location>
</feature>
<keyword evidence="4 6" id="KW-0472">Membrane</keyword>